<dbReference type="Proteomes" id="UP000584931">
    <property type="component" value="Unassembled WGS sequence"/>
</dbReference>
<dbReference type="EMBL" id="JACCHL010000001">
    <property type="protein sequence ID" value="NYH52533.1"/>
    <property type="molecule type" value="Genomic_DNA"/>
</dbReference>
<name>A0A7Z0BIC5_9ACTN</name>
<organism evidence="2 3">
    <name type="scientific">Nocardiopsis sinuspersici</name>
    <dbReference type="NCBI Taxonomy" id="501010"/>
    <lineage>
        <taxon>Bacteria</taxon>
        <taxon>Bacillati</taxon>
        <taxon>Actinomycetota</taxon>
        <taxon>Actinomycetes</taxon>
        <taxon>Streptosporangiales</taxon>
        <taxon>Nocardiopsidaceae</taxon>
        <taxon>Nocardiopsis</taxon>
    </lineage>
</organism>
<evidence type="ECO:0000313" key="3">
    <source>
        <dbReference type="Proteomes" id="UP000584931"/>
    </source>
</evidence>
<reference evidence="2 3" key="1">
    <citation type="submission" date="2020-07" db="EMBL/GenBank/DDBJ databases">
        <title>Sequencing the genomes of 1000 actinobacteria strains.</title>
        <authorList>
            <person name="Klenk H.-P."/>
        </authorList>
    </citation>
    <scope>NUCLEOTIDE SEQUENCE [LARGE SCALE GENOMIC DNA]</scope>
    <source>
        <strain evidence="2 3">DSM 45278</strain>
    </source>
</reference>
<accession>A0A7Z0BIC5</accession>
<feature type="compositionally biased region" description="Basic residues" evidence="1">
    <location>
        <begin position="84"/>
        <end position="95"/>
    </location>
</feature>
<dbReference type="InterPro" id="IPR045990">
    <property type="entry name" value="DUF5946"/>
</dbReference>
<sequence length="143" mass="15304">MDTCSECGAASGPACGELFQRLLSLDHSRQEPWGPLHGVAVACYRLQHPASLTEGSHVLLLELLQTYVEGGAEAARRMTEHARRANSHRVRRPKRTAPALRTGVPTGFAVTVAGVAVDGGFPADGHPGRVRSWAEATLAGWRD</sequence>
<gene>
    <name evidence="2" type="ORF">HNR06_002122</name>
</gene>
<protein>
    <submittedName>
        <fullName evidence="2">Uncharacterized protein</fullName>
    </submittedName>
</protein>
<evidence type="ECO:0000256" key="1">
    <source>
        <dbReference type="SAM" id="MobiDB-lite"/>
    </source>
</evidence>
<comment type="caution">
    <text evidence="2">The sequence shown here is derived from an EMBL/GenBank/DDBJ whole genome shotgun (WGS) entry which is preliminary data.</text>
</comment>
<proteinExistence type="predicted"/>
<evidence type="ECO:0000313" key="2">
    <source>
        <dbReference type="EMBL" id="NYH52533.1"/>
    </source>
</evidence>
<feature type="region of interest" description="Disordered" evidence="1">
    <location>
        <begin position="81"/>
        <end position="101"/>
    </location>
</feature>
<dbReference type="Pfam" id="PF19371">
    <property type="entry name" value="DUF5946"/>
    <property type="match status" value="1"/>
</dbReference>
<dbReference type="RefSeq" id="WP_179809928.1">
    <property type="nucleotide sequence ID" value="NZ_JACCHL010000001.1"/>
</dbReference>
<dbReference type="AlphaFoldDB" id="A0A7Z0BIC5"/>